<dbReference type="Gene3D" id="3.40.50.1820">
    <property type="entry name" value="alpha/beta hydrolase"/>
    <property type="match status" value="1"/>
</dbReference>
<evidence type="ECO:0000313" key="2">
    <source>
        <dbReference type="Proteomes" id="UP000247602"/>
    </source>
</evidence>
<dbReference type="EMBL" id="QKNV01000435">
    <property type="protein sequence ID" value="PZA19105.1"/>
    <property type="molecule type" value="Genomic_DNA"/>
</dbReference>
<protein>
    <submittedName>
        <fullName evidence="1">Alpha/beta hydrolase</fullName>
    </submittedName>
</protein>
<name>A0A323V2T3_9ACTN</name>
<reference evidence="1 2" key="1">
    <citation type="submission" date="2018-06" db="EMBL/GenBank/DDBJ databases">
        <title>Draft genome sequence of Modestobacter versicolor CP153-2.</title>
        <authorList>
            <person name="Gundlapally S.R."/>
        </authorList>
    </citation>
    <scope>NUCLEOTIDE SEQUENCE [LARGE SCALE GENOMIC DNA]</scope>
    <source>
        <strain evidence="1 2">CP153-2</strain>
    </source>
</reference>
<evidence type="ECO:0000313" key="1">
    <source>
        <dbReference type="EMBL" id="PZA19105.1"/>
    </source>
</evidence>
<organism evidence="1 2">
    <name type="scientific">Modestobacter versicolor</name>
    <dbReference type="NCBI Taxonomy" id="429133"/>
    <lineage>
        <taxon>Bacteria</taxon>
        <taxon>Bacillati</taxon>
        <taxon>Actinomycetota</taxon>
        <taxon>Actinomycetes</taxon>
        <taxon>Geodermatophilales</taxon>
        <taxon>Geodermatophilaceae</taxon>
        <taxon>Modestobacter</taxon>
    </lineage>
</organism>
<comment type="caution">
    <text evidence="1">The sequence shown here is derived from an EMBL/GenBank/DDBJ whole genome shotgun (WGS) entry which is preliminary data.</text>
</comment>
<dbReference type="SUPFAM" id="SSF53474">
    <property type="entry name" value="alpha/beta-Hydrolases"/>
    <property type="match status" value="1"/>
</dbReference>
<gene>
    <name evidence="1" type="ORF">DMO24_22530</name>
</gene>
<dbReference type="GO" id="GO:0016787">
    <property type="term" value="F:hydrolase activity"/>
    <property type="evidence" value="ECO:0007669"/>
    <property type="project" value="UniProtKB-KW"/>
</dbReference>
<accession>A0A323V2T3</accession>
<feature type="non-terminal residue" evidence="1">
    <location>
        <position position="60"/>
    </location>
</feature>
<keyword evidence="1" id="KW-0378">Hydrolase</keyword>
<dbReference type="InterPro" id="IPR029058">
    <property type="entry name" value="AB_hydrolase_fold"/>
</dbReference>
<keyword evidence="2" id="KW-1185">Reference proteome</keyword>
<dbReference type="AlphaFoldDB" id="A0A323V2T3"/>
<proteinExistence type="predicted"/>
<dbReference type="Proteomes" id="UP000247602">
    <property type="component" value="Unassembled WGS sequence"/>
</dbReference>
<sequence length="60" mass="5993">MSPAEDVVTPEEIRIPVEGGELAALYWAADAPAAPLVVLVHGITGNAMAWAPIAAALAGG</sequence>